<organism evidence="3">
    <name type="scientific">Kwoniella bestiolae CBS 10118</name>
    <dbReference type="NCBI Taxonomy" id="1296100"/>
    <lineage>
        <taxon>Eukaryota</taxon>
        <taxon>Fungi</taxon>
        <taxon>Dikarya</taxon>
        <taxon>Basidiomycota</taxon>
        <taxon>Agaricomycotina</taxon>
        <taxon>Tremellomycetes</taxon>
        <taxon>Tremellales</taxon>
        <taxon>Cryptococcaceae</taxon>
        <taxon>Kwoniella</taxon>
    </lineage>
</organism>
<dbReference type="Pfam" id="PF03031">
    <property type="entry name" value="NIF"/>
    <property type="match status" value="1"/>
</dbReference>
<feature type="compositionally biased region" description="Polar residues" evidence="1">
    <location>
        <begin position="255"/>
        <end position="266"/>
    </location>
</feature>
<reference evidence="3" key="1">
    <citation type="submission" date="2013-07" db="EMBL/GenBank/DDBJ databases">
        <title>The Genome Sequence of Cryptococcus bestiolae CBS10118.</title>
        <authorList>
            <consortium name="The Broad Institute Genome Sequencing Platform"/>
            <person name="Cuomo C."/>
            <person name="Litvintseva A."/>
            <person name="Chen Y."/>
            <person name="Heitman J."/>
            <person name="Sun S."/>
            <person name="Springer D."/>
            <person name="Dromer F."/>
            <person name="Young S.K."/>
            <person name="Zeng Q."/>
            <person name="Gargeya S."/>
            <person name="Fitzgerald M."/>
            <person name="Abouelleil A."/>
            <person name="Alvarado L."/>
            <person name="Berlin A.M."/>
            <person name="Chapman S.B."/>
            <person name="Dewar J."/>
            <person name="Goldberg J."/>
            <person name="Griggs A."/>
            <person name="Gujja S."/>
            <person name="Hansen M."/>
            <person name="Howarth C."/>
            <person name="Imamovic A."/>
            <person name="Larimer J."/>
            <person name="McCowan C."/>
            <person name="Murphy C."/>
            <person name="Pearson M."/>
            <person name="Priest M."/>
            <person name="Roberts A."/>
            <person name="Saif S."/>
            <person name="Shea T."/>
            <person name="Sykes S."/>
            <person name="Wortman J."/>
            <person name="Nusbaum C."/>
            <person name="Birren B."/>
        </authorList>
    </citation>
    <scope>NUCLEOTIDE SEQUENCE [LARGE SCALE GENOMIC DNA]</scope>
    <source>
        <strain evidence="3">CBS 10118</strain>
    </source>
</reference>
<dbReference type="Gene3D" id="3.40.50.1000">
    <property type="entry name" value="HAD superfamily/HAD-like"/>
    <property type="match status" value="1"/>
</dbReference>
<feature type="compositionally biased region" description="Polar residues" evidence="1">
    <location>
        <begin position="27"/>
        <end position="37"/>
    </location>
</feature>
<feature type="compositionally biased region" description="Low complexity" evidence="1">
    <location>
        <begin position="68"/>
        <end position="81"/>
    </location>
</feature>
<dbReference type="Proteomes" id="UP000092730">
    <property type="component" value="Chromosome 7"/>
</dbReference>
<dbReference type="FunFam" id="3.40.50.1000:FF:000043">
    <property type="entry name" value="General stress response phosphoprotein phosphatase Psr1/2"/>
    <property type="match status" value="1"/>
</dbReference>
<dbReference type="PANTHER" id="PTHR12210">
    <property type="entry name" value="DULLARD PROTEIN PHOSPHATASE"/>
    <property type="match status" value="1"/>
</dbReference>
<feature type="compositionally biased region" description="Polar residues" evidence="1">
    <location>
        <begin position="102"/>
        <end position="126"/>
    </location>
</feature>
<accession>A0A1B9FWF6</accession>
<dbReference type="VEuPathDB" id="FungiDB:I302_07449"/>
<feature type="compositionally biased region" description="Low complexity" evidence="1">
    <location>
        <begin position="184"/>
        <end position="217"/>
    </location>
</feature>
<dbReference type="InterPro" id="IPR050365">
    <property type="entry name" value="TIM50"/>
</dbReference>
<dbReference type="OrthoDB" id="277011at2759"/>
<name>A0A1B9FWF6_9TREE</name>
<dbReference type="CDD" id="cd07521">
    <property type="entry name" value="HAD_FCP1-like"/>
    <property type="match status" value="1"/>
</dbReference>
<dbReference type="PROSITE" id="PS50969">
    <property type="entry name" value="FCP1"/>
    <property type="match status" value="1"/>
</dbReference>
<feature type="region of interest" description="Disordered" evidence="1">
    <location>
        <begin position="243"/>
        <end position="410"/>
    </location>
</feature>
<keyword evidence="5" id="KW-1185">Reference proteome</keyword>
<dbReference type="EMBL" id="CP144547">
    <property type="protein sequence ID" value="WVW86144.1"/>
    <property type="molecule type" value="Genomic_DNA"/>
</dbReference>
<dbReference type="KEGG" id="kbi:30211848"/>
<dbReference type="InterPro" id="IPR011948">
    <property type="entry name" value="Dullard_phosphatase"/>
</dbReference>
<dbReference type="InterPro" id="IPR023214">
    <property type="entry name" value="HAD_sf"/>
</dbReference>
<sequence>MASTSDRSNLPISNSNPNPHPASESNIPSQSETQIENNNEHNVDSTGSVHPQAQQPTLGNPISPSPPSLTLTPASPTTTQEETVEQQHRDNVDTEMIGEKGNQPTDSETALLSQQPKSSTTPNMADSTSPAAATSTGGGEPSQSTNGGALSNLTRKLSKSNSTSNSTSNPSKAVPMTSKEKEPSTTTPSNTNKSPPTTLPSASSSFKPAATTSSPSTQKKKKKRKGLAGFLLALGCLSADEFEEKPKHQQQTTQKPNTSVTTSNAKTAEPTVTKDKGVGEVAGAKKESLGHQVEPTATTGTTLVDQNVGEGDKSVKPNEEIVVAPAEPHTLPDEETAGVTSSAVQAPGGGSSLLGTPTRSHTQPQRRDSDNAAPSTSAEQDRTETSGGYTDISNSDIQDESSGAGAAHDEGVDEYGLEDEYEDEEDRLIEQGGMGIPLDENGQPQPLLPPILKEHHGRKCLVLDLDETLLHSSFKSLPSADYIVPVEIESQIHNVYVIKRPGVDHFLKEMGKIYEIVVFTASLSKYADPVLDMLDIHRVVTHRLFRESCYNHKGNYVKDLSQLGRSIETSIIIDNSPASYIFHPNNAVPVSTWFNDPHDTELTDLCPFLTDLATVDDIRGVLDGRMN</sequence>
<feature type="compositionally biased region" description="Basic and acidic residues" evidence="1">
    <location>
        <begin position="272"/>
        <end position="289"/>
    </location>
</feature>
<dbReference type="GO" id="GO:0009651">
    <property type="term" value="P:response to salt stress"/>
    <property type="evidence" value="ECO:0007669"/>
    <property type="project" value="UniProtKB-ARBA"/>
</dbReference>
<feature type="region of interest" description="Disordered" evidence="1">
    <location>
        <begin position="1"/>
        <end position="225"/>
    </location>
</feature>
<dbReference type="InterPro" id="IPR004274">
    <property type="entry name" value="FCP1_dom"/>
</dbReference>
<dbReference type="GO" id="GO:0034198">
    <property type="term" value="P:cellular response to amino acid starvation"/>
    <property type="evidence" value="ECO:0007669"/>
    <property type="project" value="UniProtKB-ARBA"/>
</dbReference>
<dbReference type="SUPFAM" id="SSF56784">
    <property type="entry name" value="HAD-like"/>
    <property type="match status" value="1"/>
</dbReference>
<dbReference type="GO" id="GO:1904262">
    <property type="term" value="P:negative regulation of TORC1 signaling"/>
    <property type="evidence" value="ECO:0007669"/>
    <property type="project" value="UniProtKB-ARBA"/>
</dbReference>
<reference evidence="4" key="2">
    <citation type="submission" date="2013-07" db="EMBL/GenBank/DDBJ databases">
        <authorList>
            <consortium name="The Broad Institute Genome Sequencing Platform"/>
            <person name="Cuomo C."/>
            <person name="Litvintseva A."/>
            <person name="Chen Y."/>
            <person name="Heitman J."/>
            <person name="Sun S."/>
            <person name="Springer D."/>
            <person name="Dromer F."/>
            <person name="Young S.K."/>
            <person name="Zeng Q."/>
            <person name="Gargeya S."/>
            <person name="Fitzgerald M."/>
            <person name="Abouelleil A."/>
            <person name="Alvarado L."/>
            <person name="Berlin A.M."/>
            <person name="Chapman S.B."/>
            <person name="Dewar J."/>
            <person name="Goldberg J."/>
            <person name="Griggs A."/>
            <person name="Gujja S."/>
            <person name="Hansen M."/>
            <person name="Howarth C."/>
            <person name="Imamovic A."/>
            <person name="Larimer J."/>
            <person name="McCowan C."/>
            <person name="Murphy C."/>
            <person name="Pearson M."/>
            <person name="Priest M."/>
            <person name="Roberts A."/>
            <person name="Saif S."/>
            <person name="Shea T."/>
            <person name="Sykes S."/>
            <person name="Wortman J."/>
            <person name="Nusbaum C."/>
            <person name="Birren B."/>
        </authorList>
    </citation>
    <scope>NUCLEOTIDE SEQUENCE</scope>
    <source>
        <strain evidence="4">CBS 10118</strain>
    </source>
</reference>
<evidence type="ECO:0000313" key="4">
    <source>
        <dbReference type="EMBL" id="WVW86144.1"/>
    </source>
</evidence>
<dbReference type="AlphaFoldDB" id="A0A1B9FWF6"/>
<dbReference type="SMART" id="SM00577">
    <property type="entry name" value="CPDc"/>
    <property type="match status" value="1"/>
</dbReference>
<evidence type="ECO:0000313" key="3">
    <source>
        <dbReference type="EMBL" id="OCF23098.1"/>
    </source>
</evidence>
<feature type="compositionally biased region" description="Low complexity" evidence="1">
    <location>
        <begin position="8"/>
        <end position="26"/>
    </location>
</feature>
<evidence type="ECO:0000256" key="1">
    <source>
        <dbReference type="SAM" id="MobiDB-lite"/>
    </source>
</evidence>
<protein>
    <recommendedName>
        <fullName evidence="2">FCP1 homology domain-containing protein</fullName>
    </recommendedName>
</protein>
<gene>
    <name evidence="3" type="ORF">I302_07449</name>
    <name evidence="4" type="ORF">I302_108185</name>
</gene>
<dbReference type="NCBIfam" id="TIGR02251">
    <property type="entry name" value="HIF-SF_euk"/>
    <property type="match status" value="1"/>
</dbReference>
<dbReference type="RefSeq" id="XP_019044168.1">
    <property type="nucleotide sequence ID" value="XM_019194045.1"/>
</dbReference>
<evidence type="ECO:0000259" key="2">
    <source>
        <dbReference type="PROSITE" id="PS50969"/>
    </source>
</evidence>
<feature type="compositionally biased region" description="Polar residues" evidence="1">
    <location>
        <begin position="295"/>
        <end position="305"/>
    </location>
</feature>
<evidence type="ECO:0000313" key="5">
    <source>
        <dbReference type="Proteomes" id="UP000092730"/>
    </source>
</evidence>
<dbReference type="InterPro" id="IPR036412">
    <property type="entry name" value="HAD-like_sf"/>
</dbReference>
<feature type="compositionally biased region" description="Polar residues" evidence="1">
    <location>
        <begin position="385"/>
        <end position="396"/>
    </location>
</feature>
<feature type="compositionally biased region" description="Low complexity" evidence="1">
    <location>
        <begin position="159"/>
        <end position="172"/>
    </location>
</feature>
<dbReference type="GO" id="GO:0045944">
    <property type="term" value="P:positive regulation of transcription by RNA polymerase II"/>
    <property type="evidence" value="ECO:0007669"/>
    <property type="project" value="UniProtKB-ARBA"/>
</dbReference>
<dbReference type="STRING" id="1296100.A0A1B9FWF6"/>
<feature type="compositionally biased region" description="Polar residues" evidence="1">
    <location>
        <begin position="141"/>
        <end position="153"/>
    </location>
</feature>
<feature type="domain" description="FCP1 homology" evidence="2">
    <location>
        <begin position="454"/>
        <end position="612"/>
    </location>
</feature>
<feature type="compositionally biased region" description="Polar residues" evidence="1">
    <location>
        <begin position="44"/>
        <end position="62"/>
    </location>
</feature>
<dbReference type="EMBL" id="KI894024">
    <property type="protein sequence ID" value="OCF23098.1"/>
    <property type="molecule type" value="Genomic_DNA"/>
</dbReference>
<reference evidence="3" key="3">
    <citation type="submission" date="2014-01" db="EMBL/GenBank/DDBJ databases">
        <title>Evolution of pathogenesis and genome organization in the Tremellales.</title>
        <authorList>
            <person name="Cuomo C."/>
            <person name="Litvintseva A."/>
            <person name="Heitman J."/>
            <person name="Chen Y."/>
            <person name="Sun S."/>
            <person name="Springer D."/>
            <person name="Dromer F."/>
            <person name="Young S."/>
            <person name="Zeng Q."/>
            <person name="Chapman S."/>
            <person name="Gujja S."/>
            <person name="Saif S."/>
            <person name="Birren B."/>
        </authorList>
    </citation>
    <scope>NUCLEOTIDE SEQUENCE</scope>
    <source>
        <strain evidence="3">CBS 10118</strain>
    </source>
</reference>
<feature type="compositionally biased region" description="Polar residues" evidence="1">
    <location>
        <begin position="353"/>
        <end position="363"/>
    </location>
</feature>
<proteinExistence type="predicted"/>
<reference evidence="4" key="4">
    <citation type="submission" date="2024-02" db="EMBL/GenBank/DDBJ databases">
        <title>Comparative genomics of Cryptococcus and Kwoniella reveals pathogenesis evolution and contrasting modes of karyotype evolution via chromosome fusion or intercentromeric recombination.</title>
        <authorList>
            <person name="Coelho M.A."/>
            <person name="David-Palma M."/>
            <person name="Shea T."/>
            <person name="Bowers K."/>
            <person name="McGinley-Smith S."/>
            <person name="Mohammad A.W."/>
            <person name="Gnirke A."/>
            <person name="Yurkov A.M."/>
            <person name="Nowrousian M."/>
            <person name="Sun S."/>
            <person name="Cuomo C.A."/>
            <person name="Heitman J."/>
        </authorList>
    </citation>
    <scope>NUCLEOTIDE SEQUENCE</scope>
    <source>
        <strain evidence="4">CBS 10118</strain>
    </source>
</reference>
<dbReference type="GeneID" id="30211848"/>
<dbReference type="GO" id="GO:0016791">
    <property type="term" value="F:phosphatase activity"/>
    <property type="evidence" value="ECO:0007669"/>
    <property type="project" value="InterPro"/>
</dbReference>
<feature type="compositionally biased region" description="Basic and acidic residues" evidence="1">
    <location>
        <begin position="310"/>
        <end position="319"/>
    </location>
</feature>